<dbReference type="SUPFAM" id="SSF52374">
    <property type="entry name" value="Nucleotidylyl transferase"/>
    <property type="match status" value="1"/>
</dbReference>
<feature type="domain" description="Carbohydrate kinase PfkB" evidence="7">
    <location>
        <begin position="177"/>
        <end position="478"/>
    </location>
</feature>
<keyword evidence="5" id="KW-0511">Multifunctional enzyme</keyword>
<keyword evidence="3" id="KW-0808">Transferase</keyword>
<dbReference type="GO" id="GO:0016773">
    <property type="term" value="F:phosphotransferase activity, alcohol group as acceptor"/>
    <property type="evidence" value="ECO:0007669"/>
    <property type="project" value="InterPro"/>
</dbReference>
<keyword evidence="4" id="KW-0418">Kinase</keyword>
<organism evidence="9 10">
    <name type="scientific">Thalassotalea marina</name>
    <dbReference type="NCBI Taxonomy" id="1673741"/>
    <lineage>
        <taxon>Bacteria</taxon>
        <taxon>Pseudomonadati</taxon>
        <taxon>Pseudomonadota</taxon>
        <taxon>Gammaproteobacteria</taxon>
        <taxon>Alteromonadales</taxon>
        <taxon>Colwelliaceae</taxon>
        <taxon>Thalassotalea</taxon>
    </lineage>
</organism>
<name>A0A919EHW3_9GAMM</name>
<evidence type="ECO:0000259" key="8">
    <source>
        <dbReference type="Pfam" id="PF01467"/>
    </source>
</evidence>
<dbReference type="GO" id="GO:0033785">
    <property type="term" value="F:heptose 7-phosphate kinase activity"/>
    <property type="evidence" value="ECO:0007669"/>
    <property type="project" value="TreeGrafter"/>
</dbReference>
<dbReference type="PANTHER" id="PTHR46969:SF1">
    <property type="entry name" value="BIFUNCTIONAL PROTEIN HLDE"/>
    <property type="match status" value="1"/>
</dbReference>
<keyword evidence="10" id="KW-1185">Reference proteome</keyword>
<dbReference type="InterPro" id="IPR004821">
    <property type="entry name" value="Cyt_trans-like"/>
</dbReference>
<sequence length="497" mass="55215">MNEYHLYLEKLNGNDRIVLVHGEFDVLHPGHIRLLKFAKECGDVLIVGVNDHKDYKGEHRLSAKHRLEVVQSIDCVDHAFINQESILENIRQIKPWAVVKGHEFADANNIELEALNAYGGKLIFGSGELLSTKSSLFSSVDQKYSHFDFSELPQYAQRHAFDLDSVNQLLDKCQQINVVVIGEVIVDEYVNGTAVGMSQEDPTIVMTPTESKKYLGGAAITASHIKALGANNVEFISVVGEDDVADFIKTKCDEYQVNATLFRDYSRPSPLKTRYRVGNKTLLRVNQLRQHKISADIQDSILKKLTKIISKADLFVFSDFNYGMLPQALVDKICILCDTHKVSMVADSQSSSQLGDISRFHNMLLVTPTEREVRLALNNYDDGLVILADKLHRKSRAANIAITLGEEGVFIHKPFTEKLSWENDQLPALNTNALDPAGGGDCFLAAASLMLVAGAEPWVAFYVASVASACQVGRIGNRPLAQQKLIEVLSLTFRESV</sequence>
<dbReference type="Pfam" id="PF01467">
    <property type="entry name" value="CTP_transf_like"/>
    <property type="match status" value="1"/>
</dbReference>
<dbReference type="AlphaFoldDB" id="A0A919EHW3"/>
<dbReference type="Proteomes" id="UP000623842">
    <property type="component" value="Unassembled WGS sequence"/>
</dbReference>
<evidence type="ECO:0000256" key="2">
    <source>
        <dbReference type="ARBA" id="ARBA00003753"/>
    </source>
</evidence>
<dbReference type="InterPro" id="IPR011913">
    <property type="entry name" value="RfaE_dom_I"/>
</dbReference>
<reference evidence="9" key="2">
    <citation type="submission" date="2020-09" db="EMBL/GenBank/DDBJ databases">
        <authorList>
            <person name="Sun Q."/>
            <person name="Kim S."/>
        </authorList>
    </citation>
    <scope>NUCLEOTIDE SEQUENCE</scope>
    <source>
        <strain evidence="9">KCTC 42731</strain>
    </source>
</reference>
<evidence type="ECO:0000256" key="1">
    <source>
        <dbReference type="ARBA" id="ARBA00002319"/>
    </source>
</evidence>
<dbReference type="PANTHER" id="PTHR46969">
    <property type="entry name" value="BIFUNCTIONAL PROTEIN HLDE"/>
    <property type="match status" value="1"/>
</dbReference>
<evidence type="ECO:0000313" key="9">
    <source>
        <dbReference type="EMBL" id="GHF80535.1"/>
    </source>
</evidence>
<dbReference type="SUPFAM" id="SSF53613">
    <property type="entry name" value="Ribokinase-like"/>
    <property type="match status" value="1"/>
</dbReference>
<evidence type="ECO:0000256" key="3">
    <source>
        <dbReference type="ARBA" id="ARBA00022679"/>
    </source>
</evidence>
<dbReference type="InterPro" id="IPR011611">
    <property type="entry name" value="PfkB_dom"/>
</dbReference>
<accession>A0A919EHW3</accession>
<protein>
    <submittedName>
        <fullName evidence="9">Bifunctional protein HldE</fullName>
    </submittedName>
</protein>
<dbReference type="NCBIfam" id="TIGR00125">
    <property type="entry name" value="cyt_tran_rel"/>
    <property type="match status" value="1"/>
</dbReference>
<evidence type="ECO:0000256" key="6">
    <source>
        <dbReference type="ARBA" id="ARBA00023277"/>
    </source>
</evidence>
<dbReference type="GO" id="GO:0005829">
    <property type="term" value="C:cytosol"/>
    <property type="evidence" value="ECO:0007669"/>
    <property type="project" value="TreeGrafter"/>
</dbReference>
<comment type="function">
    <text evidence="1">Catalyzes the phosphorylation of D-glycero-D-manno-heptose 7-phosphate at the C-1 position to selectively form D-glycero-beta-D-manno-heptose-1,7-bisphosphate.</text>
</comment>
<dbReference type="EMBL" id="BNCK01000001">
    <property type="protein sequence ID" value="GHF80535.1"/>
    <property type="molecule type" value="Genomic_DNA"/>
</dbReference>
<reference evidence="9" key="1">
    <citation type="journal article" date="2014" name="Int. J. Syst. Evol. Microbiol.">
        <title>Complete genome sequence of Corynebacterium casei LMG S-19264T (=DSM 44701T), isolated from a smear-ripened cheese.</title>
        <authorList>
            <consortium name="US DOE Joint Genome Institute (JGI-PGF)"/>
            <person name="Walter F."/>
            <person name="Albersmeier A."/>
            <person name="Kalinowski J."/>
            <person name="Ruckert C."/>
        </authorList>
    </citation>
    <scope>NUCLEOTIDE SEQUENCE</scope>
    <source>
        <strain evidence="9">KCTC 42731</strain>
    </source>
</reference>
<feature type="domain" description="Cytidyltransferase-like" evidence="8">
    <location>
        <begin position="20"/>
        <end position="104"/>
    </location>
</feature>
<proteinExistence type="predicted"/>
<comment type="function">
    <text evidence="2">Catalyzes the ADP transfer from ATP to D-glycero-beta-D-manno-heptose 1-phosphate, yielding ADP-D-glycero-beta-D-manno-heptose.</text>
</comment>
<dbReference type="Pfam" id="PF00294">
    <property type="entry name" value="PfkB"/>
    <property type="match status" value="1"/>
</dbReference>
<evidence type="ECO:0000256" key="4">
    <source>
        <dbReference type="ARBA" id="ARBA00022777"/>
    </source>
</evidence>
<dbReference type="RefSeq" id="WP_189767108.1">
    <property type="nucleotide sequence ID" value="NZ_BNCK01000001.1"/>
</dbReference>
<dbReference type="InterPro" id="IPR029056">
    <property type="entry name" value="Ribokinase-like"/>
</dbReference>
<dbReference type="InterPro" id="IPR014729">
    <property type="entry name" value="Rossmann-like_a/b/a_fold"/>
</dbReference>
<evidence type="ECO:0000256" key="5">
    <source>
        <dbReference type="ARBA" id="ARBA00023268"/>
    </source>
</evidence>
<dbReference type="Gene3D" id="3.40.1190.20">
    <property type="match status" value="1"/>
</dbReference>
<dbReference type="Gene3D" id="3.40.50.620">
    <property type="entry name" value="HUPs"/>
    <property type="match status" value="1"/>
</dbReference>
<dbReference type="GO" id="GO:0033786">
    <property type="term" value="F:heptose-1-phosphate adenylyltransferase activity"/>
    <property type="evidence" value="ECO:0007669"/>
    <property type="project" value="TreeGrafter"/>
</dbReference>
<dbReference type="CDD" id="cd01172">
    <property type="entry name" value="RfaE_like"/>
    <property type="match status" value="1"/>
</dbReference>
<evidence type="ECO:0000313" key="10">
    <source>
        <dbReference type="Proteomes" id="UP000623842"/>
    </source>
</evidence>
<keyword evidence="6" id="KW-0119">Carbohydrate metabolism</keyword>
<comment type="caution">
    <text evidence="9">The sequence shown here is derived from an EMBL/GenBank/DDBJ whole genome shotgun (WGS) entry which is preliminary data.</text>
</comment>
<evidence type="ECO:0000259" key="7">
    <source>
        <dbReference type="Pfam" id="PF00294"/>
    </source>
</evidence>
<gene>
    <name evidence="9" type="primary">rfaE</name>
    <name evidence="9" type="ORF">GCM10017161_04790</name>
</gene>